<feature type="compositionally biased region" description="Polar residues" evidence="1">
    <location>
        <begin position="47"/>
        <end position="58"/>
    </location>
</feature>
<evidence type="ECO:0000256" key="1">
    <source>
        <dbReference type="SAM" id="MobiDB-lite"/>
    </source>
</evidence>
<proteinExistence type="predicted"/>
<feature type="compositionally biased region" description="Low complexity" evidence="1">
    <location>
        <begin position="34"/>
        <end position="43"/>
    </location>
</feature>
<dbReference type="EMBL" id="PQXH01000099">
    <property type="protein sequence ID" value="TGO11896.1"/>
    <property type="molecule type" value="Genomic_DNA"/>
</dbReference>
<evidence type="ECO:0000313" key="3">
    <source>
        <dbReference type="Proteomes" id="UP000297777"/>
    </source>
</evidence>
<comment type="caution">
    <text evidence="2">The sequence shown here is derived from an EMBL/GenBank/DDBJ whole genome shotgun (WGS) entry which is preliminary data.</text>
</comment>
<evidence type="ECO:0000313" key="2">
    <source>
        <dbReference type="EMBL" id="TGO11896.1"/>
    </source>
</evidence>
<dbReference type="OrthoDB" id="5599753at2759"/>
<feature type="compositionally biased region" description="Basic and acidic residues" evidence="1">
    <location>
        <begin position="71"/>
        <end position="94"/>
    </location>
</feature>
<sequence length="169" mass="17813">METTSPRNTNLPSTQTAHSDFPMVVENHNHNPHTGTETGTGTETESRNGVNTSHSEISIQPPPPPSYNAHADQHSSEKRTVEDNHHGSHEHDSSETPPQFRIHPDVMSGNTNANENGGGKYEGQHPAPLTSLQKESRLWKRSGKTEVSVAASAAAASGNAGGVGGAGGK</sequence>
<dbReference type="AlphaFoldDB" id="A0A4Z1EHV7"/>
<gene>
    <name evidence="2" type="ORF">BTUL_0099g00290</name>
</gene>
<feature type="region of interest" description="Disordered" evidence="1">
    <location>
        <begin position="1"/>
        <end position="131"/>
    </location>
</feature>
<protein>
    <submittedName>
        <fullName evidence="2">Uncharacterized protein</fullName>
    </submittedName>
</protein>
<reference evidence="2 3" key="1">
    <citation type="submission" date="2017-12" db="EMBL/GenBank/DDBJ databases">
        <title>Comparative genomics of Botrytis spp.</title>
        <authorList>
            <person name="Valero-Jimenez C.A."/>
            <person name="Tapia P."/>
            <person name="Veloso J."/>
            <person name="Silva-Moreno E."/>
            <person name="Staats M."/>
            <person name="Valdes J.H."/>
            <person name="Van Kan J.A.L."/>
        </authorList>
    </citation>
    <scope>NUCLEOTIDE SEQUENCE [LARGE SCALE GENOMIC DNA]</scope>
    <source>
        <strain evidence="2 3">Bt9001</strain>
    </source>
</reference>
<accession>A0A4Z1EHV7</accession>
<feature type="compositionally biased region" description="Polar residues" evidence="1">
    <location>
        <begin position="1"/>
        <end position="18"/>
    </location>
</feature>
<organism evidence="2 3">
    <name type="scientific">Botrytis tulipae</name>
    <dbReference type="NCBI Taxonomy" id="87230"/>
    <lineage>
        <taxon>Eukaryota</taxon>
        <taxon>Fungi</taxon>
        <taxon>Dikarya</taxon>
        <taxon>Ascomycota</taxon>
        <taxon>Pezizomycotina</taxon>
        <taxon>Leotiomycetes</taxon>
        <taxon>Helotiales</taxon>
        <taxon>Sclerotiniaceae</taxon>
        <taxon>Botrytis</taxon>
    </lineage>
</organism>
<name>A0A4Z1EHV7_9HELO</name>
<dbReference type="Proteomes" id="UP000297777">
    <property type="component" value="Unassembled WGS sequence"/>
</dbReference>
<keyword evidence="3" id="KW-1185">Reference proteome</keyword>